<keyword evidence="5" id="KW-1185">Reference proteome</keyword>
<comment type="caution">
    <text evidence="4">The sequence shown here is derived from an EMBL/GenBank/DDBJ whole genome shotgun (WGS) entry which is preliminary data.</text>
</comment>
<evidence type="ECO:0008006" key="6">
    <source>
        <dbReference type="Google" id="ProtNLM"/>
    </source>
</evidence>
<name>A0ABT0UEA3_9BACT</name>
<evidence type="ECO:0000256" key="1">
    <source>
        <dbReference type="SAM" id="Coils"/>
    </source>
</evidence>
<feature type="compositionally biased region" description="Polar residues" evidence="2">
    <location>
        <begin position="280"/>
        <end position="300"/>
    </location>
</feature>
<sequence>MSGLGYSKSDSGGMLLTEPPRSTGVPEPPARSEMLPQTQTAIIRFANRRARLQLCRGVAIGVITLVAGMLLLVAVDHLFRLTTSARILLTVGMDVAAVLAAWFGGIRQSRHRDWAAIARGMESATPRLRERLLSAVELEDPRVANGSVEFRSKLQSGVAAELSAVDVRMMLPWGLVRRSLLTAVGAVLVVTLLCAIPSLQLPRRLARAFVPIAPIERASITKIAIVSPTPPTRGVAEGDLVAVMVEIGRLRGGDVELQWRSDDGRGGRQRMAPRDRLDRSSSNLNATADPLRQQNGSVESSDVAVGKTRETGAAEIFAANVQVDTTPVHYRVLAGDGETLWHTLTPMPRPRVVSYEKRYQFPSYAKLPDVVTLEEHGDLKALVGTRAEVTVVFDQPVRMAEIAFGDGATDARVPMRKVDGDPTRFLFPVAIKTPGSYRVDAISLQSELNNPFLPRNAIDPIVDQSPIAAWSPSLPIRQITSSAAVLKLTGRIEDDLPMDRYVLQYIRDDGPVRERLTSIDPPVNESEVEIVWDMMDLDGTGTHANALPSGTLLKARLVALDRAGHRGESEWLHVYIGGDNFDPHRHDRLFELQSFTERVNQWWNDVEEWGERVGEASRAAKETEGSPIDPPSDVYSTELARLQSRWLELAGGFDANALRRANLLSQQQGEDSEGRPPLTLDQMMSQSNDSMAVDRMSLMDRIVMNTLADFEASITRWGLAAEMGERVPRRKREVVLRDVMESVRRGEGVAKQIGGLFSELLAVELAAATLHDLNAVRADVDMLASEDSSIPIERLPGQAELLAERVQELETLIDRLEDELPKVAVQHLRNLRRFLNESTNRMMEAKENLTSSRNPDVKSLFHEAMERLRDDMSQHHVGSLIHGNTYNAIAGAVREMGRNEQHIHSAIKPFVAAGGNLIEAGERVRREKDKGDTNEIDASAATEMLSRREYDDRREELIRRFERAESSEQVRTDSLVKVAADFRLVGRVIEHVTQEGFVPYEGEPAEDLFERIGRAATVLESGGMTMRMVRQLQDMVDRERHGRNAADLAIRQGIRLEHFQVFSETPLQQLRDLHPDAPLFDELRSTRWNEDYAQARELILRRRYSGEEFVSASAPVQAMVNVFRRAMPSIEGSMEEARATLRAMLPTTGELAQAAADEAKAQPESPRLDQLQEKVDRVAENLVDRANEADLTEAKERELARDADAALRKIQEQMEAVAAPIRQAPDSETPPDVTEQLDQLAETLERTAAHFDAAEAGEDVSETREALREGLDQDMASDAIDDARRDAEAKNKFAETSPEELLRRLEEQLRRDPPMQEALADISDKSVADIEQAVRSAAEQERRLQGELEKSDPEFIEEKRMRRGQLRSFAAQASAVNDQWLAAAETASHRLNDIDARDSIREMRQRLQEATAAAEQVQHDEALMEEIRSASQQLRSTLAETAHEASELQRNSKRQSAERIVEDDKQRKQLAKDAENLQRRTQNEWVKSLDRHAQEWRQRRDEAGRRIQQNQNQQRDAQNRLRQAENQLAANPDQQWAQQNVRESRERVDDATKAVDAAKQSREAAAEAMDEAERLTNAAKKQSVKAMEAENPIAELLSRASEISDREMVRLSEGLQQLEEESIPSDEPSPSSASAKTLARQQDQARQAVAQAAGDLQRAARHEERLGNSEAATGLRSAADQLDEIAQSSMEEALESLERTSAREATSEEGPAPKQPARSQLGEAAAMLAEQAEAIASLAGVMSSAADDSAGEDSGGSSTNSASQDSPSGTPTNEGTLAETDRSEKLARTLDEIDRELYGRPMSSSSTGESGDRKSSQGAAEQGDAGSESESGQAGEPSEGQPSSAASAGQASPTLSRTAEQATRNLAESRQQRLSQIASAGQPNPSPSGQPGEESGDSADPGAESGKPGEQKGTPGTHSGDSMNIPEGGYLSIDEQNRVNGDWGNLRQRKSNDVIQDRKTAVPLTYRPAIEAYFQAIAAEAARRESSSSDAEGGQ</sequence>
<feature type="transmembrane region" description="Helical" evidence="3">
    <location>
        <begin position="54"/>
        <end position="75"/>
    </location>
</feature>
<feature type="compositionally biased region" description="Basic and acidic residues" evidence="2">
    <location>
        <begin position="614"/>
        <end position="624"/>
    </location>
</feature>
<feature type="compositionally biased region" description="Basic and acidic residues" evidence="2">
    <location>
        <begin position="1542"/>
        <end position="1553"/>
    </location>
</feature>
<feature type="transmembrane region" description="Helical" evidence="3">
    <location>
        <begin position="179"/>
        <end position="199"/>
    </location>
</feature>
<feature type="region of interest" description="Disordered" evidence="2">
    <location>
        <begin position="1742"/>
        <end position="1945"/>
    </location>
</feature>
<feature type="compositionally biased region" description="Basic and acidic residues" evidence="2">
    <location>
        <begin position="258"/>
        <end position="279"/>
    </location>
</feature>
<feature type="compositionally biased region" description="Basic and acidic residues" evidence="2">
    <location>
        <begin position="1779"/>
        <end position="1798"/>
    </location>
</feature>
<feature type="transmembrane region" description="Helical" evidence="3">
    <location>
        <begin position="87"/>
        <end position="106"/>
    </location>
</feature>
<evidence type="ECO:0000313" key="4">
    <source>
        <dbReference type="EMBL" id="MCM2375054.1"/>
    </source>
</evidence>
<feature type="region of interest" description="Disordered" evidence="2">
    <location>
        <begin position="1434"/>
        <end position="1476"/>
    </location>
</feature>
<protein>
    <recommendedName>
        <fullName evidence="6">IgA-specific metalloendopeptidase</fullName>
    </recommendedName>
</protein>
<feature type="compositionally biased region" description="Low complexity" evidence="2">
    <location>
        <begin position="1506"/>
        <end position="1516"/>
    </location>
</feature>
<dbReference type="RefSeq" id="WP_250933500.1">
    <property type="nucleotide sequence ID" value="NZ_JAMQBK010000122.1"/>
</dbReference>
<feature type="compositionally biased region" description="Basic and acidic residues" evidence="2">
    <location>
        <begin position="1455"/>
        <end position="1476"/>
    </location>
</feature>
<organism evidence="4 5">
    <name type="scientific">Aporhodopirellula aestuarii</name>
    <dbReference type="NCBI Taxonomy" id="2950107"/>
    <lineage>
        <taxon>Bacteria</taxon>
        <taxon>Pseudomonadati</taxon>
        <taxon>Planctomycetota</taxon>
        <taxon>Planctomycetia</taxon>
        <taxon>Pirellulales</taxon>
        <taxon>Pirellulaceae</taxon>
        <taxon>Aporhodopirellula</taxon>
    </lineage>
</organism>
<feature type="compositionally biased region" description="Polar residues" evidence="2">
    <location>
        <begin position="1524"/>
        <end position="1541"/>
    </location>
</feature>
<keyword evidence="3" id="KW-1133">Transmembrane helix</keyword>
<evidence type="ECO:0000256" key="3">
    <source>
        <dbReference type="SAM" id="Phobius"/>
    </source>
</evidence>
<keyword evidence="3" id="KW-0812">Transmembrane</keyword>
<accession>A0ABT0UEA3</accession>
<feature type="region of interest" description="Disordered" evidence="2">
    <location>
        <begin position="614"/>
        <end position="634"/>
    </location>
</feature>
<gene>
    <name evidence="4" type="ORF">NB063_30910</name>
</gene>
<reference evidence="4 5" key="1">
    <citation type="journal article" date="2022" name="Syst. Appl. Microbiol.">
        <title>Rhodopirellula aestuarii sp. nov., a novel member of the genus Rhodopirellula isolated from brackish sediments collected in the Tagus River estuary, Portugal.</title>
        <authorList>
            <person name="Vitorino I.R."/>
            <person name="Klimek D."/>
            <person name="Calusinska M."/>
            <person name="Lobo-da-Cunha A."/>
            <person name="Vasconcelos V."/>
            <person name="Lage O.M."/>
        </authorList>
    </citation>
    <scope>NUCLEOTIDE SEQUENCE [LARGE SCALE GENOMIC DNA]</scope>
    <source>
        <strain evidence="4 5">ICT_H3.1</strain>
    </source>
</reference>
<feature type="compositionally biased region" description="Basic and acidic residues" evidence="2">
    <location>
        <begin position="1696"/>
        <end position="1706"/>
    </location>
</feature>
<feature type="compositionally biased region" description="Low complexity" evidence="2">
    <location>
        <begin position="1836"/>
        <end position="1852"/>
    </location>
</feature>
<feature type="compositionally biased region" description="Polar residues" evidence="2">
    <location>
        <begin position="1759"/>
        <end position="1775"/>
    </location>
</feature>
<feature type="compositionally biased region" description="Polar residues" evidence="2">
    <location>
        <begin position="1853"/>
        <end position="1877"/>
    </location>
</feature>
<dbReference type="Proteomes" id="UP001202961">
    <property type="component" value="Unassembled WGS sequence"/>
</dbReference>
<feature type="compositionally biased region" description="Basic and acidic residues" evidence="2">
    <location>
        <begin position="1658"/>
        <end position="1667"/>
    </location>
</feature>
<proteinExistence type="predicted"/>
<feature type="region of interest" description="Disordered" evidence="2">
    <location>
        <begin position="258"/>
        <end position="305"/>
    </location>
</feature>
<evidence type="ECO:0000313" key="5">
    <source>
        <dbReference type="Proteomes" id="UP001202961"/>
    </source>
</evidence>
<feature type="coiled-coil region" evidence="1">
    <location>
        <begin position="799"/>
        <end position="848"/>
    </location>
</feature>
<keyword evidence="1" id="KW-0175">Coiled coil</keyword>
<dbReference type="EMBL" id="JAMQBK010000122">
    <property type="protein sequence ID" value="MCM2375054.1"/>
    <property type="molecule type" value="Genomic_DNA"/>
</dbReference>
<feature type="compositionally biased region" description="Low complexity" evidence="2">
    <location>
        <begin position="1625"/>
        <end position="1653"/>
    </location>
</feature>
<keyword evidence="3" id="KW-0472">Membrane</keyword>
<feature type="compositionally biased region" description="Low complexity" evidence="2">
    <location>
        <begin position="1878"/>
        <end position="1893"/>
    </location>
</feature>
<evidence type="ECO:0000256" key="2">
    <source>
        <dbReference type="SAM" id="MobiDB-lite"/>
    </source>
</evidence>
<feature type="compositionally biased region" description="Basic and acidic residues" evidence="2">
    <location>
        <begin position="1496"/>
        <end position="1505"/>
    </location>
</feature>
<feature type="region of interest" description="Disordered" evidence="2">
    <location>
        <begin position="1496"/>
        <end position="1725"/>
    </location>
</feature>
<feature type="region of interest" description="Disordered" evidence="2">
    <location>
        <begin position="1"/>
        <end position="33"/>
    </location>
</feature>